<dbReference type="NCBIfam" id="TIGR00709">
    <property type="entry name" value="dat"/>
    <property type="match status" value="1"/>
</dbReference>
<evidence type="ECO:0000256" key="3">
    <source>
        <dbReference type="ARBA" id="ARBA00022576"/>
    </source>
</evidence>
<evidence type="ECO:0000256" key="4">
    <source>
        <dbReference type="ARBA" id="ARBA00022679"/>
    </source>
</evidence>
<dbReference type="InterPro" id="IPR015422">
    <property type="entry name" value="PyrdxlP-dep_Trfase_small"/>
</dbReference>
<evidence type="ECO:0000256" key="2">
    <source>
        <dbReference type="ARBA" id="ARBA00008954"/>
    </source>
</evidence>
<dbReference type="InterPro" id="IPR005814">
    <property type="entry name" value="Aminotrans_3"/>
</dbReference>
<dbReference type="InterPro" id="IPR004637">
    <property type="entry name" value="Dat"/>
</dbReference>
<gene>
    <name evidence="7" type="ORF">NEOLEDRAFT_1136804</name>
</gene>
<proteinExistence type="inferred from homology"/>
<dbReference type="InParanoid" id="A0A165R1K3"/>
<name>A0A165R1K3_9AGAM</name>
<dbReference type="PANTHER" id="PTHR43552">
    <property type="entry name" value="DIAMINOBUTYRATE--2-OXOGLUTARATE AMINOTRANSFERASE"/>
    <property type="match status" value="1"/>
</dbReference>
<comment type="cofactor">
    <cofactor evidence="1">
        <name>pyridoxal 5'-phosphate</name>
        <dbReference type="ChEBI" id="CHEBI:597326"/>
    </cofactor>
</comment>
<evidence type="ECO:0000256" key="6">
    <source>
        <dbReference type="RuleBase" id="RU003560"/>
    </source>
</evidence>
<reference evidence="7 8" key="1">
    <citation type="journal article" date="2016" name="Mol. Biol. Evol.">
        <title>Comparative Genomics of Early-Diverging Mushroom-Forming Fungi Provides Insights into the Origins of Lignocellulose Decay Capabilities.</title>
        <authorList>
            <person name="Nagy L.G."/>
            <person name="Riley R."/>
            <person name="Tritt A."/>
            <person name="Adam C."/>
            <person name="Daum C."/>
            <person name="Floudas D."/>
            <person name="Sun H."/>
            <person name="Yadav J.S."/>
            <person name="Pangilinan J."/>
            <person name="Larsson K.H."/>
            <person name="Matsuura K."/>
            <person name="Barry K."/>
            <person name="Labutti K."/>
            <person name="Kuo R."/>
            <person name="Ohm R.A."/>
            <person name="Bhattacharya S.S."/>
            <person name="Shirouzu T."/>
            <person name="Yoshinaga Y."/>
            <person name="Martin F.M."/>
            <person name="Grigoriev I.V."/>
            <person name="Hibbett D.S."/>
        </authorList>
    </citation>
    <scope>NUCLEOTIDE SEQUENCE [LARGE SCALE GENOMIC DNA]</scope>
    <source>
        <strain evidence="7 8">HHB14362 ss-1</strain>
    </source>
</reference>
<evidence type="ECO:0000256" key="5">
    <source>
        <dbReference type="ARBA" id="ARBA00022898"/>
    </source>
</evidence>
<keyword evidence="3" id="KW-0032">Aminotransferase</keyword>
<evidence type="ECO:0000313" key="8">
    <source>
        <dbReference type="Proteomes" id="UP000076761"/>
    </source>
</evidence>
<dbReference type="EMBL" id="KV425587">
    <property type="protein sequence ID" value="KZT23180.1"/>
    <property type="molecule type" value="Genomic_DNA"/>
</dbReference>
<dbReference type="GO" id="GO:0030170">
    <property type="term" value="F:pyridoxal phosphate binding"/>
    <property type="evidence" value="ECO:0007669"/>
    <property type="project" value="InterPro"/>
</dbReference>
<evidence type="ECO:0000256" key="1">
    <source>
        <dbReference type="ARBA" id="ARBA00001933"/>
    </source>
</evidence>
<dbReference type="Gene3D" id="3.40.640.10">
    <property type="entry name" value="Type I PLP-dependent aspartate aminotransferase-like (Major domain)"/>
    <property type="match status" value="1"/>
</dbReference>
<keyword evidence="8" id="KW-1185">Reference proteome</keyword>
<accession>A0A165R1K3</accession>
<dbReference type="InterPro" id="IPR015421">
    <property type="entry name" value="PyrdxlP-dep_Trfase_major"/>
</dbReference>
<protein>
    <submittedName>
        <fullName evidence="7">Putative transaminase</fullName>
    </submittedName>
</protein>
<dbReference type="PROSITE" id="PS00600">
    <property type="entry name" value="AA_TRANSFER_CLASS_3"/>
    <property type="match status" value="1"/>
</dbReference>
<dbReference type="AlphaFoldDB" id="A0A165R1K3"/>
<dbReference type="InterPro" id="IPR015424">
    <property type="entry name" value="PyrdxlP-dep_Trfase"/>
</dbReference>
<dbReference type="CDD" id="cd00610">
    <property type="entry name" value="OAT_like"/>
    <property type="match status" value="1"/>
</dbReference>
<keyword evidence="4" id="KW-0808">Transferase</keyword>
<dbReference type="InterPro" id="IPR049704">
    <property type="entry name" value="Aminotrans_3_PPA_site"/>
</dbReference>
<sequence length="468" mass="50468">MSPVAESTSRLIESDAIHKETNGGHGAVVPFALSSVESNARTYARRFPCTFAKGDGIWLYDTDGNKYLDLLQCAGALPLGHNHPIVRQAILDYVDSQLPQQCLDLATTAKTAFVQELWRWIPAPLSSTGKIQFTSPSGSDAVEAAMKLVRIATGRSTIIAFDGGYHGHTSGSLAAMGNTDTKSQLKTGALADIAFFPFPHPDKSPFGSSVTDSKVTADLCASLLETKLADPESGMTKPAGIIVECIQGEGGVVPAPREWLKRLRRLATEHDIPLIFDEVQSGFARSGTPFAFEYAGVIPDVIVMSKAVGGSMPLACIVYDQKLDKWQPGSHAGTFRGNQLALVTGARVLAHMRETRMWEHAARMGELFKSHLFERAYTYGIKQHILSIRGRGLMLGVQLVLPDSIIEDGTLAQKVQAIMFDKHKVIIERGGRHGSVLRVLPPLTISSEEVVDAADLLARGIAEAVGAN</sequence>
<keyword evidence="5 6" id="KW-0663">Pyridoxal phosphate</keyword>
<evidence type="ECO:0000313" key="7">
    <source>
        <dbReference type="EMBL" id="KZT23180.1"/>
    </source>
</evidence>
<organism evidence="7 8">
    <name type="scientific">Neolentinus lepideus HHB14362 ss-1</name>
    <dbReference type="NCBI Taxonomy" id="1314782"/>
    <lineage>
        <taxon>Eukaryota</taxon>
        <taxon>Fungi</taxon>
        <taxon>Dikarya</taxon>
        <taxon>Basidiomycota</taxon>
        <taxon>Agaricomycotina</taxon>
        <taxon>Agaricomycetes</taxon>
        <taxon>Gloeophyllales</taxon>
        <taxon>Gloeophyllaceae</taxon>
        <taxon>Neolentinus</taxon>
    </lineage>
</organism>
<dbReference type="PANTHER" id="PTHR43552:SF1">
    <property type="entry name" value="DIAMINOBUTYRATE--2-OXOGLUTARATE AMINOTRANSFERASE"/>
    <property type="match status" value="1"/>
</dbReference>
<dbReference type="OrthoDB" id="10261433at2759"/>
<comment type="similarity">
    <text evidence="2 6">Belongs to the class-III pyridoxal-phosphate-dependent aminotransferase family.</text>
</comment>
<dbReference type="Proteomes" id="UP000076761">
    <property type="component" value="Unassembled WGS sequence"/>
</dbReference>
<dbReference type="Gene3D" id="3.90.1150.10">
    <property type="entry name" value="Aspartate Aminotransferase, domain 1"/>
    <property type="match status" value="1"/>
</dbReference>
<dbReference type="SUPFAM" id="SSF53383">
    <property type="entry name" value="PLP-dependent transferases"/>
    <property type="match status" value="1"/>
</dbReference>
<dbReference type="GO" id="GO:0008483">
    <property type="term" value="F:transaminase activity"/>
    <property type="evidence" value="ECO:0007669"/>
    <property type="project" value="UniProtKB-KW"/>
</dbReference>
<dbReference type="STRING" id="1314782.A0A165R1K3"/>
<dbReference type="PIRSF" id="PIRSF000521">
    <property type="entry name" value="Transaminase_4ab_Lys_Orn"/>
    <property type="match status" value="1"/>
</dbReference>
<dbReference type="Pfam" id="PF00202">
    <property type="entry name" value="Aminotran_3"/>
    <property type="match status" value="1"/>
</dbReference>